<dbReference type="AlphaFoldDB" id="U9TKY0"/>
<reference evidence="2" key="1">
    <citation type="submission" date="2013-07" db="EMBL/GenBank/DDBJ databases">
        <title>The genome of an arbuscular mycorrhizal fungus provides insights into the evolution of the oldest plant symbiosis.</title>
        <authorList>
            <consortium name="DOE Joint Genome Institute"/>
            <person name="Tisserant E."/>
            <person name="Malbreil M."/>
            <person name="Kuo A."/>
            <person name="Kohler A."/>
            <person name="Symeonidi A."/>
            <person name="Balestrini R."/>
            <person name="Charron P."/>
            <person name="Duensing N."/>
            <person name="Frei-dit-Frey N."/>
            <person name="Gianinazzi-Pearson V."/>
            <person name="Gilbert B."/>
            <person name="Handa Y."/>
            <person name="Hijri M."/>
            <person name="Kaul R."/>
            <person name="Kawaguchi M."/>
            <person name="Krajinski F."/>
            <person name="Lammers P."/>
            <person name="Lapierre D."/>
            <person name="Masclaux F.G."/>
            <person name="Murat C."/>
            <person name="Morin E."/>
            <person name="Ndikumana S."/>
            <person name="Pagni M."/>
            <person name="Petitpierre D."/>
            <person name="Requena N."/>
            <person name="Rosikiewicz P."/>
            <person name="Riley R."/>
            <person name="Saito K."/>
            <person name="San Clemente H."/>
            <person name="Shapiro H."/>
            <person name="van Tuinen D."/>
            <person name="Becard G."/>
            <person name="Bonfante P."/>
            <person name="Paszkowski U."/>
            <person name="Shachar-Hill Y."/>
            <person name="Young J.P."/>
            <person name="Sanders I.R."/>
            <person name="Henrissat B."/>
            <person name="Rensing S.A."/>
            <person name="Grigoriev I.V."/>
            <person name="Corradi N."/>
            <person name="Roux C."/>
            <person name="Martin F."/>
        </authorList>
    </citation>
    <scope>NUCLEOTIDE SEQUENCE</scope>
    <source>
        <strain evidence="2">DAOM 197198</strain>
    </source>
</reference>
<gene>
    <name evidence="2" type="ORF">GLOINDRAFT_349252</name>
</gene>
<dbReference type="HOGENOM" id="CLU_3038130_0_0_1"/>
<organism evidence="2">
    <name type="scientific">Rhizophagus irregularis (strain DAOM 181602 / DAOM 197198 / MUCL 43194)</name>
    <name type="common">Arbuscular mycorrhizal fungus</name>
    <name type="synonym">Glomus intraradices</name>
    <dbReference type="NCBI Taxonomy" id="747089"/>
    <lineage>
        <taxon>Eukaryota</taxon>
        <taxon>Fungi</taxon>
        <taxon>Fungi incertae sedis</taxon>
        <taxon>Mucoromycota</taxon>
        <taxon>Glomeromycotina</taxon>
        <taxon>Glomeromycetes</taxon>
        <taxon>Glomerales</taxon>
        <taxon>Glomeraceae</taxon>
        <taxon>Rhizophagus</taxon>
    </lineage>
</organism>
<accession>U9TKY0</accession>
<protein>
    <submittedName>
        <fullName evidence="2">Uncharacterized protein</fullName>
    </submittedName>
</protein>
<sequence>NHMTSHYSQHLPKKKREDATAKKKEATFNRQCKKLGHEILQSDRAYTPEVYNNIS</sequence>
<feature type="region of interest" description="Disordered" evidence="1">
    <location>
        <begin position="1"/>
        <end position="29"/>
    </location>
</feature>
<proteinExistence type="predicted"/>
<feature type="compositionally biased region" description="Basic and acidic residues" evidence="1">
    <location>
        <begin position="15"/>
        <end position="27"/>
    </location>
</feature>
<feature type="non-terminal residue" evidence="2">
    <location>
        <position position="1"/>
    </location>
</feature>
<name>U9TKY0_RHIID</name>
<dbReference type="EMBL" id="KI289601">
    <property type="protein sequence ID" value="ESA08077.1"/>
    <property type="molecule type" value="Genomic_DNA"/>
</dbReference>
<evidence type="ECO:0000313" key="2">
    <source>
        <dbReference type="EMBL" id="ESA08077.1"/>
    </source>
</evidence>
<evidence type="ECO:0000256" key="1">
    <source>
        <dbReference type="SAM" id="MobiDB-lite"/>
    </source>
</evidence>